<dbReference type="InterPro" id="IPR036390">
    <property type="entry name" value="WH_DNA-bd_sf"/>
</dbReference>
<comment type="cofactor">
    <cofactor evidence="1">
        <name>Mg(2+)</name>
        <dbReference type="ChEBI" id="CHEBI:18420"/>
    </cofactor>
</comment>
<dbReference type="Gene3D" id="1.10.150.80">
    <property type="entry name" value="HRDC domain"/>
    <property type="match status" value="1"/>
</dbReference>
<dbReference type="OrthoDB" id="9763310at2"/>
<dbReference type="PROSITE" id="PS51192">
    <property type="entry name" value="HELICASE_ATP_BIND_1"/>
    <property type="match status" value="1"/>
</dbReference>
<dbReference type="EC" id="5.6.2.4" evidence="16"/>
<dbReference type="GO" id="GO:0006260">
    <property type="term" value="P:DNA replication"/>
    <property type="evidence" value="ECO:0007669"/>
    <property type="project" value="InterPro"/>
</dbReference>
<dbReference type="InterPro" id="IPR002121">
    <property type="entry name" value="HRDC_dom"/>
</dbReference>
<keyword evidence="8 20" id="KW-0347">Helicase</keyword>
<dbReference type="Gene3D" id="1.10.10.1390">
    <property type="entry name" value="ATP-dependent DNA helicase RecQ"/>
    <property type="match status" value="1"/>
</dbReference>
<dbReference type="Gene3D" id="3.40.50.300">
    <property type="entry name" value="P-loop containing nucleotide triphosphate hydrolases"/>
    <property type="match status" value="2"/>
</dbReference>
<evidence type="ECO:0000256" key="5">
    <source>
        <dbReference type="ARBA" id="ARBA00022741"/>
    </source>
</evidence>
<dbReference type="GO" id="GO:0009432">
    <property type="term" value="P:SOS response"/>
    <property type="evidence" value="ECO:0007669"/>
    <property type="project" value="UniProtKB-UniRule"/>
</dbReference>
<dbReference type="GO" id="GO:0016787">
    <property type="term" value="F:hydrolase activity"/>
    <property type="evidence" value="ECO:0007669"/>
    <property type="project" value="UniProtKB-KW"/>
</dbReference>
<protein>
    <recommendedName>
        <fullName evidence="16">DNA helicase RecQ</fullName>
        <ecNumber evidence="16">5.6.2.4</ecNumber>
    </recommendedName>
</protein>
<dbReference type="NCBIfam" id="TIGR00614">
    <property type="entry name" value="recQ_fam"/>
    <property type="match status" value="1"/>
</dbReference>
<evidence type="ECO:0000256" key="2">
    <source>
        <dbReference type="ARBA" id="ARBA00001947"/>
    </source>
</evidence>
<evidence type="ECO:0000256" key="15">
    <source>
        <dbReference type="ARBA" id="ARBA00034617"/>
    </source>
</evidence>
<dbReference type="GO" id="GO:0043138">
    <property type="term" value="F:3'-5' DNA helicase activity"/>
    <property type="evidence" value="ECO:0007669"/>
    <property type="project" value="UniProtKB-EC"/>
</dbReference>
<sequence length="727" mass="83393">MSIDQAKAILNDTFGYEAFRPLQQEVISNVLKGRDTLVIMPTGGGKSLCYQIPACIFDGLTIVISPLISLMKDQVEQLDEYGVPAVFLNSSLTDEEYRYNVSRLRTGEVDLLYLAPETLMMESTRSLLGDLKVDCFTIDEAHCISEWGHDFRPDYRQLAEVRKDFPDAVCLALTATATPRVRDDIRQILQMKDSAVFVASFNRKNLLLRVVDKDNPLDQILDFLYTRQNQSGIIYCFSRRQVDELYLDLKAEGHLVRPYHAGLSEKERTRNQDAFIRDDIRIIVATVAFGMGINKPDVRFVIHHDMPQNIESYYQQIGRAGRDGLKADCLLLYSYSDKQKIQYFINQKEGNEKKVAEQHLASLIHFLEYDKCRRIPLLNYFGEEYNQEECGMCDNCLRQKGDLQDYTEQAQKYLSCVVRTGERFGAHHIADVLRGSKAKKVLEQNHDELSTYGIGKDWSKNQWIQLSRLLIRRGYLEKDTSHGSLKMTPEAKAVLDGNERVQGVLDRTQTGKEGIERPKTSSDVENKYDEHLFEELRLKRKELADEQGIAPYTIFPDTTLMEMSYYFPRDEDKLIGIYGVGSTKLKKYGSVFLDIIRDYCEKNDIEEREEAIQKKVVQTTSKQKHQLVGEEYSKGKSIDHLAEQFGVKPVTILSNLKKYLDEGNSIDPQEILNASELSQRKIDDVYASMKKVGPDMLKPVYEDLNKEVDYNELRILQLAYLAGNGTS</sequence>
<dbReference type="InterPro" id="IPR018982">
    <property type="entry name" value="RQC_domain"/>
</dbReference>
<feature type="domain" description="Helicase C-terminal" evidence="19">
    <location>
        <begin position="216"/>
        <end position="364"/>
    </location>
</feature>
<evidence type="ECO:0000256" key="11">
    <source>
        <dbReference type="ARBA" id="ARBA00023125"/>
    </source>
</evidence>
<keyword evidence="13" id="KW-0234">DNA repair</keyword>
<dbReference type="Gene3D" id="1.10.10.10">
    <property type="entry name" value="Winged helix-like DNA-binding domain superfamily/Winged helix DNA-binding domain"/>
    <property type="match status" value="1"/>
</dbReference>
<dbReference type="SUPFAM" id="SSF46785">
    <property type="entry name" value="Winged helix' DNA-binding domain"/>
    <property type="match status" value="1"/>
</dbReference>
<keyword evidence="9" id="KW-0862">Zinc</keyword>
<proteinExistence type="inferred from homology"/>
<dbReference type="GO" id="GO:0006310">
    <property type="term" value="P:DNA recombination"/>
    <property type="evidence" value="ECO:0007669"/>
    <property type="project" value="UniProtKB-UniRule"/>
</dbReference>
<keyword evidence="11" id="KW-0238">DNA-binding</keyword>
<dbReference type="SMART" id="SM00956">
    <property type="entry name" value="RQC"/>
    <property type="match status" value="1"/>
</dbReference>
<dbReference type="FunFam" id="3.40.50.300:FF:000296">
    <property type="entry name" value="ATP-dependent DNA helicase RecQ"/>
    <property type="match status" value="1"/>
</dbReference>
<dbReference type="CDD" id="cd17920">
    <property type="entry name" value="DEXHc_RecQ"/>
    <property type="match status" value="1"/>
</dbReference>
<evidence type="ECO:0000259" key="17">
    <source>
        <dbReference type="PROSITE" id="PS50967"/>
    </source>
</evidence>
<evidence type="ECO:0000259" key="19">
    <source>
        <dbReference type="PROSITE" id="PS51194"/>
    </source>
</evidence>
<dbReference type="Pfam" id="PF09382">
    <property type="entry name" value="RQC"/>
    <property type="match status" value="1"/>
</dbReference>
<evidence type="ECO:0000259" key="18">
    <source>
        <dbReference type="PROSITE" id="PS51192"/>
    </source>
</evidence>
<accession>A0A316TSX5</accession>
<dbReference type="SMART" id="SM00487">
    <property type="entry name" value="DEXDc"/>
    <property type="match status" value="1"/>
</dbReference>
<dbReference type="SMART" id="SM00490">
    <property type="entry name" value="HELICc"/>
    <property type="match status" value="1"/>
</dbReference>
<dbReference type="GO" id="GO:0005524">
    <property type="term" value="F:ATP binding"/>
    <property type="evidence" value="ECO:0007669"/>
    <property type="project" value="UniProtKB-KW"/>
</dbReference>
<evidence type="ECO:0000256" key="13">
    <source>
        <dbReference type="ARBA" id="ARBA00023204"/>
    </source>
</evidence>
<dbReference type="InterPro" id="IPR014001">
    <property type="entry name" value="Helicase_ATP-bd"/>
</dbReference>
<dbReference type="Proteomes" id="UP000245533">
    <property type="component" value="Unassembled WGS sequence"/>
</dbReference>
<evidence type="ECO:0000256" key="16">
    <source>
        <dbReference type="NCBIfam" id="TIGR01389"/>
    </source>
</evidence>
<dbReference type="InterPro" id="IPR011545">
    <property type="entry name" value="DEAD/DEAH_box_helicase_dom"/>
</dbReference>
<comment type="catalytic activity">
    <reaction evidence="15">
        <text>Couples ATP hydrolysis with the unwinding of duplex DNA by translocating in the 3'-5' direction.</text>
        <dbReference type="EC" id="5.6.2.4"/>
    </reaction>
</comment>
<dbReference type="InterPro" id="IPR004589">
    <property type="entry name" value="DNA_helicase_ATP-dep_RecQ"/>
</dbReference>
<dbReference type="FunFam" id="3.40.50.300:FF:000156">
    <property type="entry name" value="ATP-dependent DNA helicase recQ"/>
    <property type="match status" value="1"/>
</dbReference>
<keyword evidence="5" id="KW-0547">Nucleotide-binding</keyword>
<evidence type="ECO:0000256" key="1">
    <source>
        <dbReference type="ARBA" id="ARBA00001946"/>
    </source>
</evidence>
<evidence type="ECO:0000256" key="12">
    <source>
        <dbReference type="ARBA" id="ARBA00023172"/>
    </source>
</evidence>
<evidence type="ECO:0000256" key="8">
    <source>
        <dbReference type="ARBA" id="ARBA00022806"/>
    </source>
</evidence>
<keyword evidence="21" id="KW-1185">Reference proteome</keyword>
<feature type="domain" description="Helicase ATP-binding" evidence="18">
    <location>
        <begin position="27"/>
        <end position="195"/>
    </location>
</feature>
<evidence type="ECO:0000256" key="7">
    <source>
        <dbReference type="ARBA" id="ARBA00022801"/>
    </source>
</evidence>
<gene>
    <name evidence="20" type="primary">recQ</name>
    <name evidence="20" type="ORF">DDZ15_01500</name>
</gene>
<dbReference type="GO" id="GO:0005737">
    <property type="term" value="C:cytoplasm"/>
    <property type="evidence" value="ECO:0007669"/>
    <property type="project" value="TreeGrafter"/>
</dbReference>
<dbReference type="SMART" id="SM00341">
    <property type="entry name" value="HRDC"/>
    <property type="match status" value="1"/>
</dbReference>
<dbReference type="PROSITE" id="PS50967">
    <property type="entry name" value="HRDC"/>
    <property type="match status" value="1"/>
</dbReference>
<dbReference type="PROSITE" id="PS51194">
    <property type="entry name" value="HELICASE_CTER"/>
    <property type="match status" value="1"/>
</dbReference>
<evidence type="ECO:0000313" key="21">
    <source>
        <dbReference type="Proteomes" id="UP000245533"/>
    </source>
</evidence>
<dbReference type="Pfam" id="PF00271">
    <property type="entry name" value="Helicase_C"/>
    <property type="match status" value="1"/>
</dbReference>
<comment type="similarity">
    <text evidence="3">Belongs to the helicase family. RecQ subfamily.</text>
</comment>
<evidence type="ECO:0000256" key="6">
    <source>
        <dbReference type="ARBA" id="ARBA00022763"/>
    </source>
</evidence>
<evidence type="ECO:0000256" key="10">
    <source>
        <dbReference type="ARBA" id="ARBA00022840"/>
    </source>
</evidence>
<feature type="domain" description="HRDC" evidence="17">
    <location>
        <begin position="526"/>
        <end position="606"/>
    </location>
</feature>
<dbReference type="PANTHER" id="PTHR13710:SF105">
    <property type="entry name" value="ATP-DEPENDENT DNA HELICASE Q1"/>
    <property type="match status" value="1"/>
</dbReference>
<dbReference type="GO" id="GO:0006281">
    <property type="term" value="P:DNA repair"/>
    <property type="evidence" value="ECO:0007669"/>
    <property type="project" value="UniProtKB-KW"/>
</dbReference>
<dbReference type="InterPro" id="IPR027417">
    <property type="entry name" value="P-loop_NTPase"/>
</dbReference>
<evidence type="ECO:0000256" key="14">
    <source>
        <dbReference type="ARBA" id="ARBA00023235"/>
    </source>
</evidence>
<keyword evidence="4" id="KW-0479">Metal-binding</keyword>
<dbReference type="InterPro" id="IPR029491">
    <property type="entry name" value="Helicase_HTH"/>
</dbReference>
<dbReference type="GO" id="GO:0003677">
    <property type="term" value="F:DNA binding"/>
    <property type="evidence" value="ECO:0007669"/>
    <property type="project" value="UniProtKB-KW"/>
</dbReference>
<name>A0A316TSX5_9BACT</name>
<dbReference type="PANTHER" id="PTHR13710">
    <property type="entry name" value="DNA HELICASE RECQ FAMILY MEMBER"/>
    <property type="match status" value="1"/>
</dbReference>
<keyword evidence="12" id="KW-0233">DNA recombination</keyword>
<evidence type="ECO:0000256" key="9">
    <source>
        <dbReference type="ARBA" id="ARBA00022833"/>
    </source>
</evidence>
<evidence type="ECO:0000256" key="3">
    <source>
        <dbReference type="ARBA" id="ARBA00005446"/>
    </source>
</evidence>
<keyword evidence="6" id="KW-0227">DNA damage</keyword>
<comment type="caution">
    <text evidence="20">The sequence shown here is derived from an EMBL/GenBank/DDBJ whole genome shotgun (WGS) entry which is preliminary data.</text>
</comment>
<dbReference type="AlphaFoldDB" id="A0A316TSX5"/>
<dbReference type="SUPFAM" id="SSF47819">
    <property type="entry name" value="HRDC-like"/>
    <property type="match status" value="1"/>
</dbReference>
<dbReference type="InterPro" id="IPR006293">
    <property type="entry name" value="DNA_helicase_ATP-dep_RecQ_bac"/>
</dbReference>
<dbReference type="Pfam" id="PF00570">
    <property type="entry name" value="HRDC"/>
    <property type="match status" value="1"/>
</dbReference>
<dbReference type="Pfam" id="PF14493">
    <property type="entry name" value="HTH_40"/>
    <property type="match status" value="1"/>
</dbReference>
<dbReference type="InterPro" id="IPR036388">
    <property type="entry name" value="WH-like_DNA-bd_sf"/>
</dbReference>
<dbReference type="SUPFAM" id="SSF52540">
    <property type="entry name" value="P-loop containing nucleoside triphosphate hydrolases"/>
    <property type="match status" value="1"/>
</dbReference>
<reference evidence="20 21" key="1">
    <citation type="submission" date="2018-05" db="EMBL/GenBank/DDBJ databases">
        <title>Rhodohalobacter halophilus gen. nov., sp. nov., a moderately halophilic member of the family Balneolaceae.</title>
        <authorList>
            <person name="Liu Z.-W."/>
        </authorList>
    </citation>
    <scope>NUCLEOTIDE SEQUENCE [LARGE SCALE GENOMIC DNA]</scope>
    <source>
        <strain evidence="20 21">8A47</strain>
    </source>
</reference>
<evidence type="ECO:0000313" key="20">
    <source>
        <dbReference type="EMBL" id="PWN07723.1"/>
    </source>
</evidence>
<dbReference type="GO" id="GO:0005694">
    <property type="term" value="C:chromosome"/>
    <property type="evidence" value="ECO:0007669"/>
    <property type="project" value="TreeGrafter"/>
</dbReference>
<dbReference type="GO" id="GO:0009378">
    <property type="term" value="F:four-way junction helicase activity"/>
    <property type="evidence" value="ECO:0007669"/>
    <property type="project" value="TreeGrafter"/>
</dbReference>
<comment type="cofactor">
    <cofactor evidence="2">
        <name>Zn(2+)</name>
        <dbReference type="ChEBI" id="CHEBI:29105"/>
    </cofactor>
</comment>
<dbReference type="NCBIfam" id="TIGR01389">
    <property type="entry name" value="recQ"/>
    <property type="match status" value="1"/>
</dbReference>
<dbReference type="Pfam" id="PF00270">
    <property type="entry name" value="DEAD"/>
    <property type="match status" value="1"/>
</dbReference>
<keyword evidence="14" id="KW-0413">Isomerase</keyword>
<evidence type="ECO:0000256" key="4">
    <source>
        <dbReference type="ARBA" id="ARBA00022723"/>
    </source>
</evidence>
<keyword evidence="7" id="KW-0378">Hydrolase</keyword>
<dbReference type="RefSeq" id="WP_109644143.1">
    <property type="nucleotide sequence ID" value="NZ_QGGB01000002.1"/>
</dbReference>
<dbReference type="EMBL" id="QGGB01000002">
    <property type="protein sequence ID" value="PWN07723.1"/>
    <property type="molecule type" value="Genomic_DNA"/>
</dbReference>
<dbReference type="CDD" id="cd18794">
    <property type="entry name" value="SF2_C_RecQ"/>
    <property type="match status" value="1"/>
</dbReference>
<organism evidence="20 21">
    <name type="scientific">Rhodohalobacter mucosus</name>
    <dbReference type="NCBI Taxonomy" id="2079485"/>
    <lineage>
        <taxon>Bacteria</taxon>
        <taxon>Pseudomonadati</taxon>
        <taxon>Balneolota</taxon>
        <taxon>Balneolia</taxon>
        <taxon>Balneolales</taxon>
        <taxon>Balneolaceae</taxon>
        <taxon>Rhodohalobacter</taxon>
    </lineage>
</organism>
<keyword evidence="10" id="KW-0067">ATP-binding</keyword>
<dbReference type="GO" id="GO:0046872">
    <property type="term" value="F:metal ion binding"/>
    <property type="evidence" value="ECO:0007669"/>
    <property type="project" value="UniProtKB-KW"/>
</dbReference>
<dbReference type="InterPro" id="IPR010997">
    <property type="entry name" value="HRDC-like_sf"/>
</dbReference>
<dbReference type="Pfam" id="PF16124">
    <property type="entry name" value="RecQ_Zn_bind"/>
    <property type="match status" value="1"/>
</dbReference>
<dbReference type="InterPro" id="IPR032284">
    <property type="entry name" value="RecQ_Zn-bd"/>
</dbReference>
<dbReference type="InterPro" id="IPR001650">
    <property type="entry name" value="Helicase_C-like"/>
</dbReference>
<dbReference type="InterPro" id="IPR044876">
    <property type="entry name" value="HRDC_dom_sf"/>
</dbReference>